<feature type="transmembrane region" description="Helical" evidence="1">
    <location>
        <begin position="12"/>
        <end position="30"/>
    </location>
</feature>
<keyword evidence="1" id="KW-1133">Transmembrane helix</keyword>
<keyword evidence="1" id="KW-0812">Transmembrane</keyword>
<evidence type="ECO:0000256" key="1">
    <source>
        <dbReference type="SAM" id="Phobius"/>
    </source>
</evidence>
<accession>A0ABP7X0R6</accession>
<dbReference type="EMBL" id="BAABCV010000010">
    <property type="protein sequence ID" value="GAA4101855.1"/>
    <property type="molecule type" value="Genomic_DNA"/>
</dbReference>
<evidence type="ECO:0000313" key="3">
    <source>
        <dbReference type="Proteomes" id="UP001500841"/>
    </source>
</evidence>
<keyword evidence="1" id="KW-0472">Membrane</keyword>
<evidence type="ECO:0000313" key="2">
    <source>
        <dbReference type="EMBL" id="GAA4101855.1"/>
    </source>
</evidence>
<proteinExistence type="predicted"/>
<reference evidence="3" key="1">
    <citation type="journal article" date="2019" name="Int. J. Syst. Evol. Microbiol.">
        <title>The Global Catalogue of Microorganisms (GCM) 10K type strain sequencing project: providing services to taxonomists for standard genome sequencing and annotation.</title>
        <authorList>
            <consortium name="The Broad Institute Genomics Platform"/>
            <consortium name="The Broad Institute Genome Sequencing Center for Infectious Disease"/>
            <person name="Wu L."/>
            <person name="Ma J."/>
        </authorList>
    </citation>
    <scope>NUCLEOTIDE SEQUENCE [LARGE SCALE GENOMIC DNA]</scope>
    <source>
        <strain evidence="3">JCM 17085</strain>
    </source>
</reference>
<name>A0ABP7X0R6_9SPHI</name>
<comment type="caution">
    <text evidence="2">The sequence shown here is derived from an EMBL/GenBank/DDBJ whole genome shotgun (WGS) entry which is preliminary data.</text>
</comment>
<dbReference type="RefSeq" id="WP_345105885.1">
    <property type="nucleotide sequence ID" value="NZ_BAABCV010000010.1"/>
</dbReference>
<gene>
    <name evidence="2" type="ORF">GCM10022392_28470</name>
</gene>
<organism evidence="2 3">
    <name type="scientific">Mucilaginibacter panaciglaebae</name>
    <dbReference type="NCBI Taxonomy" id="502331"/>
    <lineage>
        <taxon>Bacteria</taxon>
        <taxon>Pseudomonadati</taxon>
        <taxon>Bacteroidota</taxon>
        <taxon>Sphingobacteriia</taxon>
        <taxon>Sphingobacteriales</taxon>
        <taxon>Sphingobacteriaceae</taxon>
        <taxon>Mucilaginibacter</taxon>
    </lineage>
</organism>
<keyword evidence="3" id="KW-1185">Reference proteome</keyword>
<protein>
    <submittedName>
        <fullName evidence="2">Uncharacterized protein</fullName>
    </submittedName>
</protein>
<dbReference type="Proteomes" id="UP001500841">
    <property type="component" value="Unassembled WGS sequence"/>
</dbReference>
<feature type="transmembrane region" description="Helical" evidence="1">
    <location>
        <begin position="42"/>
        <end position="62"/>
    </location>
</feature>
<sequence>MGTKSKANTKSQLIGTILTLIGVAGLIYAAMCQFTDGMNKKAAAGILLFSLAITFIGIGQLYKKHPDEY</sequence>